<dbReference type="Proteomes" id="UP001056201">
    <property type="component" value="Chromosome 2"/>
</dbReference>
<evidence type="ECO:0000256" key="1">
    <source>
        <dbReference type="SAM" id="MobiDB-lite"/>
    </source>
</evidence>
<dbReference type="Pfam" id="PF20155">
    <property type="entry name" value="TMP_3"/>
    <property type="match status" value="1"/>
</dbReference>
<organism evidence="3 4">
    <name type="scientific">Aquincola tertiaricarbonis</name>
    <dbReference type="NCBI Taxonomy" id="391953"/>
    <lineage>
        <taxon>Bacteria</taxon>
        <taxon>Pseudomonadati</taxon>
        <taxon>Pseudomonadota</taxon>
        <taxon>Betaproteobacteria</taxon>
        <taxon>Burkholderiales</taxon>
        <taxon>Sphaerotilaceae</taxon>
        <taxon>Aquincola</taxon>
    </lineage>
</organism>
<dbReference type="EMBL" id="CP097636">
    <property type="protein sequence ID" value="URI08778.1"/>
    <property type="molecule type" value="Genomic_DNA"/>
</dbReference>
<feature type="domain" description="Tape measure protein N-terminal" evidence="2">
    <location>
        <begin position="55"/>
        <end position="245"/>
    </location>
</feature>
<evidence type="ECO:0000259" key="2">
    <source>
        <dbReference type="Pfam" id="PF20155"/>
    </source>
</evidence>
<feature type="region of interest" description="Disordered" evidence="1">
    <location>
        <begin position="399"/>
        <end position="419"/>
    </location>
</feature>
<dbReference type="RefSeq" id="WP_250196998.1">
    <property type="nucleotide sequence ID" value="NZ_CP097636.1"/>
</dbReference>
<sequence>MAEKVGEIYYDVTLDTSKVIDGTRVVTREVDKAASSFNAITAAVKLLAVAMTALKIMEMADELRMLSARAEVAAGSIEDGALAMNELVAVSRRTQTSLAGNVDVFTRLNQAIVSMGGNQRDTLQVTELLAKAIRVSGANAVEAKAAMLQFGQALGSGKLQGDELRSLMETSQYLMKQLADAMGVPVGALKKLGEEGKLTADVITNALIAASAKIEADFAKFPTTVGSAMTVAKDSAALAALKFDELSGSSAALAGATNGLSEVLDELAKQFGAANEQAGGLGRNDAVKSWADETKIVLSYVVDAADVAWQALSVLGRNVVFVFKGVTSEIKGIGQQILAVAQGDFARAAALGDAMKSEADRRRKELDAADAATLSKTKLAGQQMREAWERGAAGYGRGLINPTMGGPTKLKPPAGVGDDKKKGAKFDGAAYLAGLAKDAAENPLEKINVVEREALRKNDELLKASKISHEQHAQAVTLIEKNAADERMALQLRAAEERRKLIEDAGEQELAAKKKLEDQQRQGQQFARDTIVAEDPVAKLQFELEQKSALLASYAALDQDNLELYAAAKLALEQQTTEAITAEIEKRRAAEAAAQSAQLMAYSNLFAGIADVTKAFAGKQSGIYKAMFAASKAFAIADSIVKIQQGIANAAGRPFPENLAAMGSVIAATSSIVSTISGTQYGGGRQYGGPVSAGSLYRVNETGRPEMFTASNGNQFLLPTANGSVTAADKVGGGVQVNVQVINQHPTAQVTQRTGEGGQVQLVISEVARQFRENDGPIWDAARSSTNIASRL</sequence>
<reference evidence="3" key="1">
    <citation type="submission" date="2022-05" db="EMBL/GenBank/DDBJ databases">
        <title>An RpoN-dependent PEP-CTERM gene is involved in floc formation of an Aquincola tertiaricarbonis strain.</title>
        <authorList>
            <person name="Qiu D."/>
            <person name="Xia M."/>
        </authorList>
    </citation>
    <scope>NUCLEOTIDE SEQUENCE</scope>
    <source>
        <strain evidence="3">RN12</strain>
    </source>
</reference>
<proteinExistence type="predicted"/>
<gene>
    <name evidence="3" type="ORF">MW290_24690</name>
</gene>
<protein>
    <submittedName>
        <fullName evidence="3">Tape measure protein</fullName>
    </submittedName>
</protein>
<keyword evidence="4" id="KW-1185">Reference proteome</keyword>
<dbReference type="NCBIfam" id="TIGR02675">
    <property type="entry name" value="tape_meas_nterm"/>
    <property type="match status" value="1"/>
</dbReference>
<dbReference type="InterPro" id="IPR013491">
    <property type="entry name" value="Tape_meas_N"/>
</dbReference>
<accession>A0ABY4SAK8</accession>
<evidence type="ECO:0000313" key="3">
    <source>
        <dbReference type="EMBL" id="URI08778.1"/>
    </source>
</evidence>
<name>A0ABY4SAK8_AQUTE</name>
<evidence type="ECO:0000313" key="4">
    <source>
        <dbReference type="Proteomes" id="UP001056201"/>
    </source>
</evidence>